<dbReference type="KEGG" id="ccu:Ccur_12080"/>
<keyword evidence="9" id="KW-1185">Reference proteome</keyword>
<gene>
    <name evidence="7" type="primary">atpH</name>
    <name evidence="8" type="ordered locus">Ccur_12080</name>
</gene>
<dbReference type="STRING" id="469378.Ccur_12080"/>
<dbReference type="Pfam" id="PF00213">
    <property type="entry name" value="OSCP"/>
    <property type="match status" value="1"/>
</dbReference>
<dbReference type="GO" id="GO:0005886">
    <property type="term" value="C:plasma membrane"/>
    <property type="evidence" value="ECO:0007669"/>
    <property type="project" value="UniProtKB-SubCell"/>
</dbReference>
<dbReference type="RefSeq" id="WP_015778756.1">
    <property type="nucleotide sequence ID" value="NC_013170.1"/>
</dbReference>
<dbReference type="eggNOG" id="COG0712">
    <property type="taxonomic scope" value="Bacteria"/>
</dbReference>
<dbReference type="PANTHER" id="PTHR11910">
    <property type="entry name" value="ATP SYNTHASE DELTA CHAIN"/>
    <property type="match status" value="1"/>
</dbReference>
<evidence type="ECO:0000256" key="4">
    <source>
        <dbReference type="ARBA" id="ARBA00023065"/>
    </source>
</evidence>
<accession>C7MKU6</accession>
<evidence type="ECO:0000256" key="6">
    <source>
        <dbReference type="ARBA" id="ARBA00023310"/>
    </source>
</evidence>
<evidence type="ECO:0000256" key="5">
    <source>
        <dbReference type="ARBA" id="ARBA00023136"/>
    </source>
</evidence>
<sequence length="192" mass="20921">MPGNRRVEQAEAELYASTLIDTLMADGGLDAVLRVRSELDVILLYDRSHVELSDAMNDPEYSPHDRAELIKKVFAACHPLLVSTLGVAAERGDFDILPRIANTFEGLITEKLDVTVVDVTTHVALDDHLREVIKNKAAADFGTKIVLNETIDQHLLGGIIMSANGKRIDASVNTLLDTARNALKETTDGGEC</sequence>
<dbReference type="GO" id="GO:0045259">
    <property type="term" value="C:proton-transporting ATP synthase complex"/>
    <property type="evidence" value="ECO:0007669"/>
    <property type="project" value="UniProtKB-KW"/>
</dbReference>
<keyword evidence="7" id="KW-1003">Cell membrane</keyword>
<evidence type="ECO:0000256" key="1">
    <source>
        <dbReference type="ARBA" id="ARBA00004370"/>
    </source>
</evidence>
<evidence type="ECO:0000256" key="7">
    <source>
        <dbReference type="HAMAP-Rule" id="MF_01416"/>
    </source>
</evidence>
<dbReference type="Proteomes" id="UP000000954">
    <property type="component" value="Chromosome"/>
</dbReference>
<dbReference type="OrthoDB" id="3186352at2"/>
<dbReference type="InterPro" id="IPR000711">
    <property type="entry name" value="ATPase_OSCP/dsu"/>
</dbReference>
<keyword evidence="7" id="KW-0139">CF(1)</keyword>
<comment type="similarity">
    <text evidence="7">Belongs to the ATPase delta chain family.</text>
</comment>
<keyword evidence="4 7" id="KW-0406">Ion transport</keyword>
<evidence type="ECO:0000256" key="2">
    <source>
        <dbReference type="ARBA" id="ARBA00022448"/>
    </source>
</evidence>
<keyword evidence="3 7" id="KW-0375">Hydrogen ion transport</keyword>
<proteinExistence type="inferred from homology"/>
<reference evidence="8 9" key="1">
    <citation type="journal article" date="2009" name="Stand. Genomic Sci.">
        <title>Complete genome sequence of Cryptobacterium curtum type strain (12-3).</title>
        <authorList>
            <person name="Mavrommatis K."/>
            <person name="Pukall R."/>
            <person name="Rohde C."/>
            <person name="Chen F."/>
            <person name="Sims D."/>
            <person name="Brettin T."/>
            <person name="Kuske C."/>
            <person name="Detter J.C."/>
            <person name="Han C."/>
            <person name="Lapidus A."/>
            <person name="Copeland A."/>
            <person name="Glavina Del Rio T."/>
            <person name="Nolan M."/>
            <person name="Lucas S."/>
            <person name="Tice H."/>
            <person name="Cheng J.F."/>
            <person name="Bruce D."/>
            <person name="Goodwin L."/>
            <person name="Pitluck S."/>
            <person name="Ovchinnikova G."/>
            <person name="Pati A."/>
            <person name="Ivanova N."/>
            <person name="Chen A."/>
            <person name="Palaniappan K."/>
            <person name="Chain P."/>
            <person name="D'haeseleer P."/>
            <person name="Goker M."/>
            <person name="Bristow J."/>
            <person name="Eisen J.A."/>
            <person name="Markowitz V."/>
            <person name="Hugenholtz P."/>
            <person name="Rohde M."/>
            <person name="Klenk H.P."/>
            <person name="Kyrpides N.C."/>
        </authorList>
    </citation>
    <scope>NUCLEOTIDE SEQUENCE [LARGE SCALE GENOMIC DNA]</scope>
    <source>
        <strain evidence="9">ATCC 700683 / DSM 15641 / 12-3</strain>
    </source>
</reference>
<dbReference type="InterPro" id="IPR026015">
    <property type="entry name" value="ATP_synth_OSCP/delta_N_sf"/>
</dbReference>
<dbReference type="EMBL" id="CP001682">
    <property type="protein sequence ID" value="ACU94893.1"/>
    <property type="molecule type" value="Genomic_DNA"/>
</dbReference>
<evidence type="ECO:0000313" key="9">
    <source>
        <dbReference type="Proteomes" id="UP000000954"/>
    </source>
</evidence>
<keyword evidence="2 7" id="KW-0813">Transport</keyword>
<dbReference type="PRINTS" id="PR00125">
    <property type="entry name" value="ATPASEDELTA"/>
</dbReference>
<dbReference type="HAMAP" id="MF_01416">
    <property type="entry name" value="ATP_synth_delta_bact"/>
    <property type="match status" value="1"/>
</dbReference>
<evidence type="ECO:0000256" key="3">
    <source>
        <dbReference type="ARBA" id="ARBA00022781"/>
    </source>
</evidence>
<comment type="subunit">
    <text evidence="7">F-type ATPases have 2 components, F(1) - the catalytic core - and F(0) - the membrane proton channel. F(1) has five subunits: alpha(3), beta(3), gamma(1), delta(1), epsilon(1). F(0) has three main subunits: a(1), b(2) and c(10-14). The alpha and beta chains form an alternating ring which encloses part of the gamma chain. F(1) is attached to F(0) by a central stalk formed by the gamma and epsilon chains, while a peripheral stalk is formed by the delta and b chains.</text>
</comment>
<dbReference type="AlphaFoldDB" id="C7MKU6"/>
<dbReference type="SUPFAM" id="SSF47928">
    <property type="entry name" value="N-terminal domain of the delta subunit of the F1F0-ATP synthase"/>
    <property type="match status" value="1"/>
</dbReference>
<keyword evidence="6 7" id="KW-0066">ATP synthesis</keyword>
<name>C7MKU6_CRYCD</name>
<keyword evidence="5 7" id="KW-0472">Membrane</keyword>
<organism evidence="8 9">
    <name type="scientific">Cryptobacterium curtum (strain ATCC 700683 / DSM 15641 / CCUG 43107 / 12-3)</name>
    <dbReference type="NCBI Taxonomy" id="469378"/>
    <lineage>
        <taxon>Bacteria</taxon>
        <taxon>Bacillati</taxon>
        <taxon>Actinomycetota</taxon>
        <taxon>Coriobacteriia</taxon>
        <taxon>Eggerthellales</taxon>
        <taxon>Eggerthellaceae</taxon>
        <taxon>Cryptobacterium</taxon>
    </lineage>
</organism>
<dbReference type="Gene3D" id="1.10.520.20">
    <property type="entry name" value="N-terminal domain of the delta subunit of the F1F0-ATP synthase"/>
    <property type="match status" value="1"/>
</dbReference>
<comment type="function">
    <text evidence="7">F(1)F(0) ATP synthase produces ATP from ADP in the presence of a proton or sodium gradient. F-type ATPases consist of two structural domains, F(1) containing the extramembraneous catalytic core and F(0) containing the membrane proton channel, linked together by a central stalk and a peripheral stalk. During catalysis, ATP synthesis in the catalytic domain of F(1) is coupled via a rotary mechanism of the central stalk subunits to proton translocation.</text>
</comment>
<dbReference type="HOGENOM" id="CLU_085114_1_1_11"/>
<comment type="subcellular location">
    <subcellularLocation>
        <location evidence="7">Cell membrane</location>
        <topology evidence="7">Peripheral membrane protein</topology>
    </subcellularLocation>
    <subcellularLocation>
        <location evidence="1">Membrane</location>
    </subcellularLocation>
</comment>
<comment type="function">
    <text evidence="7">This protein is part of the stalk that links CF(0) to CF(1). It either transmits conformational changes from CF(0) to CF(1) or is implicated in proton conduction.</text>
</comment>
<protein>
    <recommendedName>
        <fullName evidence="7">ATP synthase subunit delta</fullName>
    </recommendedName>
    <alternativeName>
        <fullName evidence="7">ATP synthase F(1) sector subunit delta</fullName>
    </alternativeName>
    <alternativeName>
        <fullName evidence="7">F-type ATPase subunit delta</fullName>
        <shortName evidence="7">F-ATPase subunit delta</shortName>
    </alternativeName>
</protein>
<evidence type="ECO:0000313" key="8">
    <source>
        <dbReference type="EMBL" id="ACU94893.1"/>
    </source>
</evidence>
<dbReference type="GO" id="GO:0046933">
    <property type="term" value="F:proton-transporting ATP synthase activity, rotational mechanism"/>
    <property type="evidence" value="ECO:0007669"/>
    <property type="project" value="UniProtKB-UniRule"/>
</dbReference>